<organism evidence="2 3">
    <name type="scientific">Sarocladium strictum</name>
    <name type="common">Black bundle disease fungus</name>
    <name type="synonym">Acremonium strictum</name>
    <dbReference type="NCBI Taxonomy" id="5046"/>
    <lineage>
        <taxon>Eukaryota</taxon>
        <taxon>Fungi</taxon>
        <taxon>Dikarya</taxon>
        <taxon>Ascomycota</taxon>
        <taxon>Pezizomycotina</taxon>
        <taxon>Sordariomycetes</taxon>
        <taxon>Hypocreomycetidae</taxon>
        <taxon>Hypocreales</taxon>
        <taxon>Sarocladiaceae</taxon>
        <taxon>Sarocladium</taxon>
    </lineage>
</organism>
<name>A0AA39L4U3_SARSR</name>
<keyword evidence="3" id="KW-1185">Reference proteome</keyword>
<feature type="compositionally biased region" description="Polar residues" evidence="1">
    <location>
        <begin position="1"/>
        <end position="13"/>
    </location>
</feature>
<dbReference type="EMBL" id="JAPDFR010000008">
    <property type="protein sequence ID" value="KAK0383959.1"/>
    <property type="molecule type" value="Genomic_DNA"/>
</dbReference>
<comment type="caution">
    <text evidence="2">The sequence shown here is derived from an EMBL/GenBank/DDBJ whole genome shotgun (WGS) entry which is preliminary data.</text>
</comment>
<evidence type="ECO:0000256" key="1">
    <source>
        <dbReference type="SAM" id="MobiDB-lite"/>
    </source>
</evidence>
<evidence type="ECO:0000313" key="2">
    <source>
        <dbReference type="EMBL" id="KAK0383959.1"/>
    </source>
</evidence>
<evidence type="ECO:0000313" key="3">
    <source>
        <dbReference type="Proteomes" id="UP001175261"/>
    </source>
</evidence>
<gene>
    <name evidence="2" type="ORF">NLU13_8048</name>
</gene>
<reference evidence="2" key="1">
    <citation type="submission" date="2022-10" db="EMBL/GenBank/DDBJ databases">
        <title>Determination and structural analysis of whole genome sequence of Sarocladium strictum F4-1.</title>
        <authorList>
            <person name="Hu L."/>
            <person name="Jiang Y."/>
        </authorList>
    </citation>
    <scope>NUCLEOTIDE SEQUENCE</scope>
    <source>
        <strain evidence="2">F4-1</strain>
    </source>
</reference>
<proteinExistence type="predicted"/>
<dbReference type="AlphaFoldDB" id="A0AA39L4U3"/>
<protein>
    <submittedName>
        <fullName evidence="2">Uncharacterized protein</fullName>
    </submittedName>
</protein>
<feature type="region of interest" description="Disordered" evidence="1">
    <location>
        <begin position="1"/>
        <end position="36"/>
    </location>
</feature>
<accession>A0AA39L4U3</accession>
<dbReference type="Proteomes" id="UP001175261">
    <property type="component" value="Unassembled WGS sequence"/>
</dbReference>
<sequence>MPTTEEPMQQQPMTDVEMDVVTEQPSEPQPQPEMSLRGGEEAGCSLCCGLCSCEEGCC</sequence>